<dbReference type="KEGG" id="mmar:MODMU_3833"/>
<dbReference type="Gene3D" id="1.10.287.950">
    <property type="entry name" value="Methyl-accepting chemotaxis protein"/>
    <property type="match status" value="1"/>
</dbReference>
<dbReference type="PROSITE" id="PS50885">
    <property type="entry name" value="HAMP"/>
    <property type="match status" value="1"/>
</dbReference>
<dbReference type="SMART" id="SM00283">
    <property type="entry name" value="MA"/>
    <property type="match status" value="1"/>
</dbReference>
<dbReference type="HOGENOM" id="CLU_000445_107_27_11"/>
<dbReference type="InterPro" id="IPR003660">
    <property type="entry name" value="HAMP_dom"/>
</dbReference>
<dbReference type="OMA" id="NTNQSMK"/>
<feature type="domain" description="Methyl-accepting transducer" evidence="7">
    <location>
        <begin position="279"/>
        <end position="508"/>
    </location>
</feature>
<proteinExistence type="inferred from homology"/>
<dbReference type="SMART" id="SM00304">
    <property type="entry name" value="HAMP"/>
    <property type="match status" value="1"/>
</dbReference>
<gene>
    <name evidence="9" type="ordered locus">MODMU_3833</name>
</gene>
<dbReference type="PANTHER" id="PTHR32089">
    <property type="entry name" value="METHYL-ACCEPTING CHEMOTAXIS PROTEIN MCPB"/>
    <property type="match status" value="1"/>
</dbReference>
<dbReference type="Pfam" id="PF00672">
    <property type="entry name" value="HAMP"/>
    <property type="match status" value="1"/>
</dbReference>
<feature type="transmembrane region" description="Helical" evidence="6">
    <location>
        <begin position="12"/>
        <end position="36"/>
    </location>
</feature>
<dbReference type="eggNOG" id="COG0840">
    <property type="taxonomic scope" value="Bacteria"/>
</dbReference>
<evidence type="ECO:0000313" key="10">
    <source>
        <dbReference type="Proteomes" id="UP000006461"/>
    </source>
</evidence>
<dbReference type="PROSITE" id="PS50111">
    <property type="entry name" value="CHEMOTAXIS_TRANSDUC_2"/>
    <property type="match status" value="1"/>
</dbReference>
<feature type="transmembrane region" description="Helical" evidence="6">
    <location>
        <begin position="201"/>
        <end position="224"/>
    </location>
</feature>
<comment type="similarity">
    <text evidence="4">Belongs to the methyl-accepting chemotaxis (MCP) protein family.</text>
</comment>
<keyword evidence="6" id="KW-0472">Membrane</keyword>
<dbReference type="Pfam" id="PF00015">
    <property type="entry name" value="MCPsignal"/>
    <property type="match status" value="1"/>
</dbReference>
<protein>
    <submittedName>
        <fullName evidence="9">Methyl-accepting chemotaxis protein</fullName>
    </submittedName>
</protein>
<dbReference type="InterPro" id="IPR004089">
    <property type="entry name" value="MCPsignal_dom"/>
</dbReference>
<evidence type="ECO:0000256" key="5">
    <source>
        <dbReference type="PROSITE-ProRule" id="PRU00284"/>
    </source>
</evidence>
<name>I4F0S4_MODI5</name>
<dbReference type="GO" id="GO:0016020">
    <property type="term" value="C:membrane"/>
    <property type="evidence" value="ECO:0007669"/>
    <property type="project" value="InterPro"/>
</dbReference>
<keyword evidence="1 6" id="KW-0812">Transmembrane</keyword>
<evidence type="ECO:0000256" key="2">
    <source>
        <dbReference type="ARBA" id="ARBA00022989"/>
    </source>
</evidence>
<dbReference type="GO" id="GO:0007165">
    <property type="term" value="P:signal transduction"/>
    <property type="evidence" value="ECO:0007669"/>
    <property type="project" value="UniProtKB-KW"/>
</dbReference>
<keyword evidence="10" id="KW-1185">Reference proteome</keyword>
<organism evidence="9 10">
    <name type="scientific">Modestobacter italicus (strain DSM 44449 / CECT 9708 / BC 501)</name>
    <dbReference type="NCBI Taxonomy" id="2732864"/>
    <lineage>
        <taxon>Bacteria</taxon>
        <taxon>Bacillati</taxon>
        <taxon>Actinomycetota</taxon>
        <taxon>Actinomycetes</taxon>
        <taxon>Geodermatophilales</taxon>
        <taxon>Geodermatophilaceae</taxon>
        <taxon>Modestobacter</taxon>
    </lineage>
</organism>
<feature type="domain" description="HAMP" evidence="8">
    <location>
        <begin position="222"/>
        <end position="274"/>
    </location>
</feature>
<dbReference type="PANTHER" id="PTHR32089:SF112">
    <property type="entry name" value="LYSOZYME-LIKE PROTEIN-RELATED"/>
    <property type="match status" value="1"/>
</dbReference>
<evidence type="ECO:0000256" key="4">
    <source>
        <dbReference type="ARBA" id="ARBA00029447"/>
    </source>
</evidence>
<evidence type="ECO:0000256" key="1">
    <source>
        <dbReference type="ARBA" id="ARBA00022692"/>
    </source>
</evidence>
<dbReference type="STRING" id="477641.MODMU_3833"/>
<keyword evidence="2 6" id="KW-1133">Transmembrane helix</keyword>
<dbReference type="CDD" id="cd06225">
    <property type="entry name" value="HAMP"/>
    <property type="match status" value="1"/>
</dbReference>
<evidence type="ECO:0000313" key="9">
    <source>
        <dbReference type="EMBL" id="CCH89237.1"/>
    </source>
</evidence>
<reference evidence="9 10" key="1">
    <citation type="journal article" date="2012" name="J. Bacteriol.">
        <title>Genome Sequence of Radiation-Resistant Modestobacter marinus Strain BC501, a Representative Actinobacterium That Thrives on Calcareous Stone Surfaces.</title>
        <authorList>
            <person name="Normand P."/>
            <person name="Gury J."/>
            <person name="Pujic P."/>
            <person name="Chouaia B."/>
            <person name="Crotti E."/>
            <person name="Brusetti L."/>
            <person name="Daffonchio D."/>
            <person name="Vacherie B."/>
            <person name="Barbe V."/>
            <person name="Medigue C."/>
            <person name="Calteau A."/>
            <person name="Ghodhbane-Gtari F."/>
            <person name="Essoussi I."/>
            <person name="Nouioui I."/>
            <person name="Abbassi-Ghozzi I."/>
            <person name="Gtari M."/>
        </authorList>
    </citation>
    <scope>NUCLEOTIDE SEQUENCE [LARGE SCALE GENOMIC DNA]</scope>
    <source>
        <strain evidence="10">BC 501</strain>
    </source>
</reference>
<dbReference type="Proteomes" id="UP000006461">
    <property type="component" value="Chromosome"/>
</dbReference>
<evidence type="ECO:0000259" key="7">
    <source>
        <dbReference type="PROSITE" id="PS50111"/>
    </source>
</evidence>
<sequence>MLSIVDRWSVPVRLLAGFGLCALALLVVATVSVVRLSEVSDSGRRSDDTRALAAVAAEAKYAAADWNGWQTAYSLDANLNPATLDASGGSREAFQASTEVLSDLLDRLAAADGLAGSERDDVLAAQTAFADFMNVDSNIYDAYRSGDPARVSQANALVLVDEIANYQRVAGAMSDVSGRLADRSAEAAAGTVTSANTGRTIAVLAAAVALVGLVGAAVIISWSITKPLGRVVRALKDLADGNLTASVDERSGGELGALETSLNGSVASLRTVVSTVAASADAVAAASEQLSASSAQISASAEETAAQAGVVGAAAQEVSRSVATVAAGADEMSGAIREISESANEGARVAAEAVMEAQSTTTTVIRLGNSSQEIGAVVKTITSIAEQTNLLALNATIEAARAGEAGKGFAVVANEVKELAQETARATEDIARRVEAIQGDTSGAVSAIGRISEIIGSINDYQLTIASAVEEQTATTNEMSRSVQEAADGTTEIASNITGVSTAADATTEALSQTRLAVDELSRMASDLRATVGEFSY</sequence>
<dbReference type="AlphaFoldDB" id="I4F0S4"/>
<keyword evidence="3 5" id="KW-0807">Transducer</keyword>
<evidence type="ECO:0000259" key="8">
    <source>
        <dbReference type="PROSITE" id="PS50885"/>
    </source>
</evidence>
<accession>I4F0S4</accession>
<evidence type="ECO:0000256" key="6">
    <source>
        <dbReference type="SAM" id="Phobius"/>
    </source>
</evidence>
<dbReference type="SUPFAM" id="SSF58104">
    <property type="entry name" value="Methyl-accepting chemotaxis protein (MCP) signaling domain"/>
    <property type="match status" value="1"/>
</dbReference>
<evidence type="ECO:0000256" key="3">
    <source>
        <dbReference type="ARBA" id="ARBA00023224"/>
    </source>
</evidence>
<dbReference type="EMBL" id="FO203431">
    <property type="protein sequence ID" value="CCH89237.1"/>
    <property type="molecule type" value="Genomic_DNA"/>
</dbReference>